<reference evidence="3 4" key="1">
    <citation type="journal article" date="2016" name="Nat. Commun.">
        <title>Thousands of microbial genomes shed light on interconnected biogeochemical processes in an aquifer system.</title>
        <authorList>
            <person name="Anantharaman K."/>
            <person name="Brown C.T."/>
            <person name="Hug L.A."/>
            <person name="Sharon I."/>
            <person name="Castelle C.J."/>
            <person name="Probst A.J."/>
            <person name="Thomas B.C."/>
            <person name="Singh A."/>
            <person name="Wilkins M.J."/>
            <person name="Karaoz U."/>
            <person name="Brodie E.L."/>
            <person name="Williams K.H."/>
            <person name="Hubbard S.S."/>
            <person name="Banfield J.F."/>
        </authorList>
    </citation>
    <scope>NUCLEOTIDE SEQUENCE [LARGE SCALE GENOMIC DNA]</scope>
</reference>
<dbReference type="EMBL" id="MFGB01000017">
    <property type="protein sequence ID" value="OGF26063.1"/>
    <property type="molecule type" value="Genomic_DNA"/>
</dbReference>
<feature type="transmembrane region" description="Helical" evidence="1">
    <location>
        <begin position="359"/>
        <end position="379"/>
    </location>
</feature>
<proteinExistence type="predicted"/>
<feature type="transmembrane region" description="Helical" evidence="1">
    <location>
        <begin position="85"/>
        <end position="107"/>
    </location>
</feature>
<feature type="transmembrane region" description="Helical" evidence="1">
    <location>
        <begin position="210"/>
        <end position="235"/>
    </location>
</feature>
<dbReference type="STRING" id="1797994.A2227_02495"/>
<evidence type="ECO:0000313" key="3">
    <source>
        <dbReference type="EMBL" id="OGF26063.1"/>
    </source>
</evidence>
<protein>
    <recommendedName>
        <fullName evidence="2">Glycosyltransferase RgtA/B/C/D-like domain-containing protein</fullName>
    </recommendedName>
</protein>
<feature type="transmembrane region" description="Helical" evidence="1">
    <location>
        <begin position="391"/>
        <end position="412"/>
    </location>
</feature>
<evidence type="ECO:0000256" key="1">
    <source>
        <dbReference type="SAM" id="Phobius"/>
    </source>
</evidence>
<dbReference type="Proteomes" id="UP000178367">
    <property type="component" value="Unassembled WGS sequence"/>
</dbReference>
<keyword evidence="1" id="KW-0472">Membrane</keyword>
<feature type="transmembrane region" description="Helical" evidence="1">
    <location>
        <begin position="181"/>
        <end position="198"/>
    </location>
</feature>
<name>A0A1F5SHY6_9BACT</name>
<feature type="domain" description="Glycosyltransferase RgtA/B/C/D-like" evidence="2">
    <location>
        <begin position="130"/>
        <end position="249"/>
    </location>
</feature>
<feature type="transmembrane region" description="Helical" evidence="1">
    <location>
        <begin position="127"/>
        <end position="145"/>
    </location>
</feature>
<sequence>MLYRFREKIKPMHQLIKTTKDFFIRNIWLGLVLFLAFGARLYGIYFDYPYTDFIWDETYSISYLFDLLTQKTVLVNPPSSTYPTLLPFLLAPVFVLRLGYIALMNGLHSIAELKNFIVMNGLGQIHIISRWYSVFFGTATVYLVYGIIRRIYRKRSVALYTALVYSFSLVPVYLSHWGKHHATMVFFVILSLLFVIIFEEKKVKKYVYFSMFAAAAAFSVHYIGATAVVFPFWAWWSNRRDFNNKEIIKCILFFGGIGAFFYLSNFYGVKSMLHQIIFDYYAKNDWGGIVPTGRWERFYYVFRDSFMIEPIFTALFFALGLKFKRLIKNNRLWGYIFAGLLFNYLLMITIIVGAHLSRWLLTFITLITLVSASLFYNWLLERSWRKEIKIFLAIIFILPNVYFTIHWLGLLRNNTALEAEAWLENNVKKDEYIYSFMISFNAPLSLESMEWNYHNNDRFRNMRKIVLVLENKERFRDKKGLAIMYDDRNNRYDNLAGEKTKYIIADGGSIKDLEKTRRELEKYHALELVRSFYPTENIEITNEGLDNDYLNSPEKLSTLYHLDKSGPFIDIYKVKGDYND</sequence>
<dbReference type="InterPro" id="IPR038731">
    <property type="entry name" value="RgtA/B/C-like"/>
</dbReference>
<feature type="transmembrane region" description="Helical" evidence="1">
    <location>
        <begin position="300"/>
        <end position="320"/>
    </location>
</feature>
<dbReference type="AlphaFoldDB" id="A0A1F5SHY6"/>
<feature type="transmembrane region" description="Helical" evidence="1">
    <location>
        <begin position="157"/>
        <end position="174"/>
    </location>
</feature>
<dbReference type="Pfam" id="PF13231">
    <property type="entry name" value="PMT_2"/>
    <property type="match status" value="1"/>
</dbReference>
<organism evidence="3 4">
    <name type="scientific">Candidatus Falkowbacteria bacterium RIFOXYA2_FULL_47_19</name>
    <dbReference type="NCBI Taxonomy" id="1797994"/>
    <lineage>
        <taxon>Bacteria</taxon>
        <taxon>Candidatus Falkowiibacteriota</taxon>
    </lineage>
</organism>
<feature type="transmembrane region" description="Helical" evidence="1">
    <location>
        <begin position="247"/>
        <end position="264"/>
    </location>
</feature>
<feature type="transmembrane region" description="Helical" evidence="1">
    <location>
        <begin position="22"/>
        <end position="45"/>
    </location>
</feature>
<accession>A0A1F5SHY6</accession>
<gene>
    <name evidence="3" type="ORF">A2227_02495</name>
</gene>
<evidence type="ECO:0000259" key="2">
    <source>
        <dbReference type="Pfam" id="PF13231"/>
    </source>
</evidence>
<keyword evidence="1" id="KW-0812">Transmembrane</keyword>
<feature type="transmembrane region" description="Helical" evidence="1">
    <location>
        <begin position="332"/>
        <end position="353"/>
    </location>
</feature>
<evidence type="ECO:0000313" key="4">
    <source>
        <dbReference type="Proteomes" id="UP000178367"/>
    </source>
</evidence>
<keyword evidence="1" id="KW-1133">Transmembrane helix</keyword>
<comment type="caution">
    <text evidence="3">The sequence shown here is derived from an EMBL/GenBank/DDBJ whole genome shotgun (WGS) entry which is preliminary data.</text>
</comment>